<name>A0A5B1CL68_9BACT</name>
<comment type="caution">
    <text evidence="14">The sequence shown here is derived from an EMBL/GenBank/DDBJ whole genome shotgun (WGS) entry which is preliminary data.</text>
</comment>
<feature type="transmembrane region" description="Helical" evidence="12">
    <location>
        <begin position="360"/>
        <end position="382"/>
    </location>
</feature>
<evidence type="ECO:0000256" key="10">
    <source>
        <dbReference type="ARBA" id="ARBA00022989"/>
    </source>
</evidence>
<evidence type="ECO:0000256" key="7">
    <source>
        <dbReference type="ARBA" id="ARBA00022676"/>
    </source>
</evidence>
<proteinExistence type="inferred from homology"/>
<dbReference type="InterPro" id="IPR001173">
    <property type="entry name" value="Glyco_trans_2-like"/>
</dbReference>
<keyword evidence="7 14" id="KW-0328">Glycosyltransferase</keyword>
<dbReference type="NCBIfam" id="NF003962">
    <property type="entry name" value="PRK05454.2-5"/>
    <property type="match status" value="1"/>
</dbReference>
<comment type="similarity">
    <text evidence="3">Belongs to the glycosyltransferase 2 family. OpgH subfamily.</text>
</comment>
<reference evidence="14 15" key="1">
    <citation type="submission" date="2019-08" db="EMBL/GenBank/DDBJ databases">
        <title>Deep-cultivation of Planctomycetes and their phenomic and genomic characterization uncovers novel biology.</title>
        <authorList>
            <person name="Wiegand S."/>
            <person name="Jogler M."/>
            <person name="Boedeker C."/>
            <person name="Pinto D."/>
            <person name="Vollmers J."/>
            <person name="Rivas-Marin E."/>
            <person name="Kohn T."/>
            <person name="Peeters S.H."/>
            <person name="Heuer A."/>
            <person name="Rast P."/>
            <person name="Oberbeckmann S."/>
            <person name="Bunk B."/>
            <person name="Jeske O."/>
            <person name="Meyerdierks A."/>
            <person name="Storesund J.E."/>
            <person name="Kallscheuer N."/>
            <person name="Luecker S."/>
            <person name="Lage O.M."/>
            <person name="Pohl T."/>
            <person name="Merkel B.J."/>
            <person name="Hornburger P."/>
            <person name="Mueller R.-W."/>
            <person name="Bruemmer F."/>
            <person name="Labrenz M."/>
            <person name="Spormann A.M."/>
            <person name="Op Den Camp H."/>
            <person name="Overmann J."/>
            <person name="Amann R."/>
            <person name="Jetten M.S.M."/>
            <person name="Mascher T."/>
            <person name="Medema M.H."/>
            <person name="Devos D.P."/>
            <person name="Kaster A.-K."/>
            <person name="Ovreas L."/>
            <person name="Rohde M."/>
            <person name="Galperin M.Y."/>
            <person name="Jogler C."/>
        </authorList>
    </citation>
    <scope>NUCLEOTIDE SEQUENCE [LARGE SCALE GENOMIC DNA]</scope>
    <source>
        <strain evidence="14 15">LF1</strain>
    </source>
</reference>
<protein>
    <recommendedName>
        <fullName evidence="4">Glucans biosynthesis glucosyltransferase H</fullName>
    </recommendedName>
</protein>
<dbReference type="InterPro" id="IPR050321">
    <property type="entry name" value="Glycosyltr_2/OpgH_subfam"/>
</dbReference>
<keyword evidence="9 12" id="KW-0812">Transmembrane</keyword>
<dbReference type="PANTHER" id="PTHR43867:SF5">
    <property type="entry name" value="GLUCANS BIOSYNTHESIS GLUCOSYLTRANSFERASE H"/>
    <property type="match status" value="1"/>
</dbReference>
<dbReference type="CDD" id="cd04191">
    <property type="entry name" value="Glucan_BSP_MdoH"/>
    <property type="match status" value="1"/>
</dbReference>
<keyword evidence="10 12" id="KW-1133">Transmembrane helix</keyword>
<feature type="domain" description="Glycosyltransferase 2-like" evidence="13">
    <location>
        <begin position="185"/>
        <end position="401"/>
    </location>
</feature>
<evidence type="ECO:0000256" key="6">
    <source>
        <dbReference type="ARBA" id="ARBA00022519"/>
    </source>
</evidence>
<dbReference type="GO" id="GO:0005886">
    <property type="term" value="C:plasma membrane"/>
    <property type="evidence" value="ECO:0007669"/>
    <property type="project" value="UniProtKB-SubCell"/>
</dbReference>
<evidence type="ECO:0000313" key="15">
    <source>
        <dbReference type="Proteomes" id="UP000322699"/>
    </source>
</evidence>
<comment type="pathway">
    <text evidence="2">Glycan metabolism; osmoregulated periplasmic glucan (OPG) biosynthesis.</text>
</comment>
<evidence type="ECO:0000256" key="8">
    <source>
        <dbReference type="ARBA" id="ARBA00022679"/>
    </source>
</evidence>
<keyword evidence="6" id="KW-0997">Cell inner membrane</keyword>
<dbReference type="SUPFAM" id="SSF53448">
    <property type="entry name" value="Nucleotide-diphospho-sugar transferases"/>
    <property type="match status" value="1"/>
</dbReference>
<dbReference type="GO" id="GO:0016758">
    <property type="term" value="F:hexosyltransferase activity"/>
    <property type="evidence" value="ECO:0007669"/>
    <property type="project" value="TreeGrafter"/>
</dbReference>
<dbReference type="AlphaFoldDB" id="A0A5B1CL68"/>
<keyword evidence="5" id="KW-1003">Cell membrane</keyword>
<comment type="subcellular location">
    <subcellularLocation>
        <location evidence="1">Cell inner membrane</location>
        <topology evidence="1">Multi-pass membrane protein</topology>
    </subcellularLocation>
</comment>
<dbReference type="PANTHER" id="PTHR43867">
    <property type="entry name" value="CELLULOSE SYNTHASE CATALYTIC SUBUNIT A [UDP-FORMING]"/>
    <property type="match status" value="1"/>
</dbReference>
<dbReference type="NCBIfam" id="NF003958">
    <property type="entry name" value="PRK05454.2-1"/>
    <property type="match status" value="1"/>
</dbReference>
<evidence type="ECO:0000256" key="1">
    <source>
        <dbReference type="ARBA" id="ARBA00004429"/>
    </source>
</evidence>
<evidence type="ECO:0000313" key="14">
    <source>
        <dbReference type="EMBL" id="KAA1261051.1"/>
    </source>
</evidence>
<evidence type="ECO:0000256" key="4">
    <source>
        <dbReference type="ARBA" id="ARBA00020585"/>
    </source>
</evidence>
<gene>
    <name evidence="14" type="primary">mdoH</name>
    <name evidence="14" type="ORF">LF1_35950</name>
</gene>
<evidence type="ECO:0000256" key="9">
    <source>
        <dbReference type="ARBA" id="ARBA00022692"/>
    </source>
</evidence>
<dbReference type="InterPro" id="IPR029044">
    <property type="entry name" value="Nucleotide-diphossugar_trans"/>
</dbReference>
<evidence type="ECO:0000256" key="11">
    <source>
        <dbReference type="ARBA" id="ARBA00023136"/>
    </source>
</evidence>
<evidence type="ECO:0000256" key="3">
    <source>
        <dbReference type="ARBA" id="ARBA00009337"/>
    </source>
</evidence>
<keyword evidence="11 12" id="KW-0472">Membrane</keyword>
<dbReference type="Gene3D" id="3.90.550.10">
    <property type="entry name" value="Spore Coat Polysaccharide Biosynthesis Protein SpsA, Chain A"/>
    <property type="match status" value="1"/>
</dbReference>
<evidence type="ECO:0000256" key="12">
    <source>
        <dbReference type="SAM" id="Phobius"/>
    </source>
</evidence>
<evidence type="ECO:0000259" key="13">
    <source>
        <dbReference type="Pfam" id="PF13632"/>
    </source>
</evidence>
<feature type="transmembrane region" description="Helical" evidence="12">
    <location>
        <begin position="431"/>
        <end position="454"/>
    </location>
</feature>
<evidence type="ECO:0000256" key="5">
    <source>
        <dbReference type="ARBA" id="ARBA00022475"/>
    </source>
</evidence>
<keyword evidence="8 14" id="KW-0808">Transferase</keyword>
<organism evidence="14 15">
    <name type="scientific">Rubripirellula obstinata</name>
    <dbReference type="NCBI Taxonomy" id="406547"/>
    <lineage>
        <taxon>Bacteria</taxon>
        <taxon>Pseudomonadati</taxon>
        <taxon>Planctomycetota</taxon>
        <taxon>Planctomycetia</taxon>
        <taxon>Pirellulales</taxon>
        <taxon>Pirellulaceae</taxon>
        <taxon>Rubripirellula</taxon>
    </lineage>
</organism>
<evidence type="ECO:0000256" key="2">
    <source>
        <dbReference type="ARBA" id="ARBA00005001"/>
    </source>
</evidence>
<sequence length="654" mass="72624">MILLTALGSASGILVYAMNLARNGWNPFELLALPLFAILFTWIVFSFVLATRGFFASLTTRSEPLVLEPGVSQPTAVLVPVYNESPDDVFARVHAMVLSLQQHDADSGSERAGDLHFYILSDTTDPEIWLAEELAWSRLNRQLATEQTDCMPSIFYRHRAKNEGRKAGNIADFCERWSKPYDCMIILDADSLLEPTTILSMVDAMAADPKLGILQVPPVPIGRTSLFARLQQFSAAAYGQICCRGFDAWAGDQGNYWGHNAILRIKAFRESCDLPVLPGKAPLGGEILSHDFVEAALMVRDGWKVRLANDLAGSYEECPTTLTDYAMRDQRWCQGNLQHSRFIVSEGFHWVSRLHFVSGVLAYAASPLWLAWTALSVAGWGFDSRQSPNNIDLPGPLALFLIAMCLLLIPKFYGMLAIVIQKRASQFGGVIQLFTSVLIETAISVLLSPLMALLHSRFVINTLRGRKITWNAQNRCEQGVTLKESIADYGWQTVLGVLVASSIFVWATPLALWFIPVVAGLIFAVPISMILASQSIGKVLAEWGLLMTPQESSEPFVSQVYRQTLADYSASQESNETTRFEQLLRSPGFYILHDRVLGASESNVTMPRPNRDRVLAAAKESIGEISPQWRRSILSDQELLKDLHVIAQLDHDSL</sequence>
<feature type="transmembrane region" description="Helical" evidence="12">
    <location>
        <begin position="397"/>
        <end position="419"/>
    </location>
</feature>
<keyword evidence="15" id="KW-1185">Reference proteome</keyword>
<feature type="transmembrane region" description="Helical" evidence="12">
    <location>
        <begin position="510"/>
        <end position="532"/>
    </location>
</feature>
<accession>A0A5B1CL68</accession>
<feature type="transmembrane region" description="Helical" evidence="12">
    <location>
        <begin position="33"/>
        <end position="55"/>
    </location>
</feature>
<dbReference type="Pfam" id="PF13632">
    <property type="entry name" value="Glyco_trans_2_3"/>
    <property type="match status" value="1"/>
</dbReference>
<dbReference type="EMBL" id="VRLW01000001">
    <property type="protein sequence ID" value="KAA1261051.1"/>
    <property type="molecule type" value="Genomic_DNA"/>
</dbReference>
<dbReference type="Proteomes" id="UP000322699">
    <property type="component" value="Unassembled WGS sequence"/>
</dbReference>